<dbReference type="OrthoDB" id="2014935at2"/>
<protein>
    <submittedName>
        <fullName evidence="2">Exporter of polyketide antibiotics-like protein</fullName>
    </submittedName>
</protein>
<feature type="transmembrane region" description="Helical" evidence="1">
    <location>
        <begin position="83"/>
        <end position="104"/>
    </location>
</feature>
<keyword evidence="1" id="KW-0812">Transmembrane</keyword>
<dbReference type="Proteomes" id="UP000000271">
    <property type="component" value="Chromosome"/>
</dbReference>
<feature type="transmembrane region" description="Helical" evidence="1">
    <location>
        <begin position="160"/>
        <end position="184"/>
    </location>
</feature>
<feature type="transmembrane region" description="Helical" evidence="1">
    <location>
        <begin position="347"/>
        <end position="366"/>
    </location>
</feature>
<dbReference type="EMBL" id="CP001791">
    <property type="protein sequence ID" value="ADH97826.1"/>
    <property type="molecule type" value="Genomic_DNA"/>
</dbReference>
<name>D6XWI4_BACIE</name>
<reference evidence="2" key="1">
    <citation type="submission" date="2009-10" db="EMBL/GenBank/DDBJ databases">
        <title>Complete sequence of Bacillus selenitireducens MLS10.</title>
        <authorList>
            <consortium name="US DOE Joint Genome Institute"/>
            <person name="Lucas S."/>
            <person name="Copeland A."/>
            <person name="Lapidus A."/>
            <person name="Glavina del Rio T."/>
            <person name="Dalin E."/>
            <person name="Tice H."/>
            <person name="Bruce D."/>
            <person name="Goodwin L."/>
            <person name="Pitluck S."/>
            <person name="Sims D."/>
            <person name="Brettin T."/>
            <person name="Detter J.C."/>
            <person name="Han C."/>
            <person name="Larimer F."/>
            <person name="Land M."/>
            <person name="Hauser L."/>
            <person name="Kyrpides N."/>
            <person name="Ovchinnikova G."/>
            <person name="Stolz J."/>
        </authorList>
    </citation>
    <scope>NUCLEOTIDE SEQUENCE [LARGE SCALE GENOMIC DNA]</scope>
    <source>
        <strain evidence="2">MLS10</strain>
    </source>
</reference>
<feature type="transmembrane region" description="Helical" evidence="1">
    <location>
        <begin position="127"/>
        <end position="154"/>
    </location>
</feature>
<dbReference type="STRING" id="439292.Bsel_0285"/>
<feature type="transmembrane region" description="Helical" evidence="1">
    <location>
        <begin position="398"/>
        <end position="419"/>
    </location>
</feature>
<dbReference type="KEGG" id="bse:Bsel_0285"/>
<feature type="transmembrane region" description="Helical" evidence="1">
    <location>
        <begin position="196"/>
        <end position="214"/>
    </location>
</feature>
<proteinExistence type="predicted"/>
<feature type="transmembrane region" description="Helical" evidence="1">
    <location>
        <begin position="431"/>
        <end position="456"/>
    </location>
</feature>
<dbReference type="HOGENOM" id="CLU_036785_2_0_9"/>
<feature type="transmembrane region" description="Helical" evidence="1">
    <location>
        <begin position="463"/>
        <end position="484"/>
    </location>
</feature>
<sequence length="535" mass="57191">MKHTESFAGMRVLLLLALRRDRIKLPVWIASITAFAAWIVHIYGDFSPREMTEVTVMASISPGMRVLVAPVTEAGVGELGSFFLLRMSLILALFVALMSVQLVLRHTRMNEETGCAELTGSLPVGRYALLGAAMILGAGSNLVLGVALSLSFAVQGLDTFGAWLAGMSFAGLGFVMTAVASVAAQLSETQRGASGYATMALAGFAGIASVSNVIGDVHESGFGFTSHWLAWLSPIGWLQQVQAFEENRWLPLVLLYGAGLCLMYMATLIAEGRDIGAGVLPARKGPAYGAPRLLSPFGLAWRLQRKTLIAWFLPVAAFAAIFGASSGEYGEIAEGIAAFEAVIESEAYFLMSFISIMTAILSIYAMQTIMRMRAEEKSGLVEMLLATAVPRTTWVRSYAFLGLAGAFVLILTFTSMLTVSSGAGMDVFSDYLLAGLAQGTALFALSGAVLFFFGWLPRFAVTLSWLAVFASILAGPFFGAILELPEWVLNVSPFSHVAIMPEEVSAFSLAMLLVTGLILLILGVTGFQRRSLTLT</sequence>
<keyword evidence="3" id="KW-1185">Reference proteome</keyword>
<evidence type="ECO:0000313" key="3">
    <source>
        <dbReference type="Proteomes" id="UP000000271"/>
    </source>
</evidence>
<keyword evidence="1" id="KW-1133">Transmembrane helix</keyword>
<dbReference type="RefSeq" id="WP_013171255.1">
    <property type="nucleotide sequence ID" value="NC_014219.1"/>
</dbReference>
<evidence type="ECO:0000313" key="2">
    <source>
        <dbReference type="EMBL" id="ADH97826.1"/>
    </source>
</evidence>
<feature type="transmembrane region" description="Helical" evidence="1">
    <location>
        <begin position="308"/>
        <end position="327"/>
    </location>
</feature>
<evidence type="ECO:0000256" key="1">
    <source>
        <dbReference type="SAM" id="Phobius"/>
    </source>
</evidence>
<feature type="transmembrane region" description="Helical" evidence="1">
    <location>
        <begin position="25"/>
        <end position="44"/>
    </location>
</feature>
<feature type="transmembrane region" description="Helical" evidence="1">
    <location>
        <begin position="249"/>
        <end position="270"/>
    </location>
</feature>
<dbReference type="eggNOG" id="COG3559">
    <property type="taxonomic scope" value="Bacteria"/>
</dbReference>
<dbReference type="AlphaFoldDB" id="D6XWI4"/>
<feature type="transmembrane region" description="Helical" evidence="1">
    <location>
        <begin position="504"/>
        <end position="527"/>
    </location>
</feature>
<accession>D6XWI4</accession>
<keyword evidence="1" id="KW-0472">Membrane</keyword>
<gene>
    <name evidence="2" type="ordered locus">Bsel_0285</name>
</gene>
<organism evidence="2 3">
    <name type="scientific">Bacillus selenitireducens (strain ATCC 700615 / DSM 15326 / MLS10)</name>
    <dbReference type="NCBI Taxonomy" id="439292"/>
    <lineage>
        <taxon>Bacteria</taxon>
        <taxon>Bacillati</taxon>
        <taxon>Bacillota</taxon>
        <taxon>Bacilli</taxon>
        <taxon>Bacillales</taxon>
        <taxon>Bacillaceae</taxon>
        <taxon>Salisediminibacterium</taxon>
    </lineage>
</organism>